<comment type="caution">
    <text evidence="1">The sequence shown here is derived from an EMBL/GenBank/DDBJ whole genome shotgun (WGS) entry which is preliminary data.</text>
</comment>
<protein>
    <submittedName>
        <fullName evidence="1">Uncharacterized protein</fullName>
    </submittedName>
</protein>
<organism evidence="1 2">
    <name type="scientific">Thauera mechernichensis</name>
    <dbReference type="NCBI Taxonomy" id="82788"/>
    <lineage>
        <taxon>Bacteria</taxon>
        <taxon>Pseudomonadati</taxon>
        <taxon>Pseudomonadota</taxon>
        <taxon>Betaproteobacteria</taxon>
        <taxon>Rhodocyclales</taxon>
        <taxon>Zoogloeaceae</taxon>
        <taxon>Thauera</taxon>
    </lineage>
</organism>
<dbReference type="EMBL" id="JBHTMC010000020">
    <property type="protein sequence ID" value="MFD1263721.1"/>
    <property type="molecule type" value="Genomic_DNA"/>
</dbReference>
<accession>A0ABW3WCS1</accession>
<name>A0ABW3WCS1_9RHOO</name>
<gene>
    <name evidence="1" type="ORF">ACFQ4M_09005</name>
</gene>
<sequence>MPRQRVWAWPGAAHPEEDASHVSVLGARVVGFVVSWLMERQDFVALAK</sequence>
<dbReference type="RefSeq" id="WP_157384661.1">
    <property type="nucleotide sequence ID" value="NZ_JARQZE010000005.1"/>
</dbReference>
<dbReference type="Proteomes" id="UP001597158">
    <property type="component" value="Unassembled WGS sequence"/>
</dbReference>
<evidence type="ECO:0000313" key="2">
    <source>
        <dbReference type="Proteomes" id="UP001597158"/>
    </source>
</evidence>
<reference evidence="2" key="1">
    <citation type="journal article" date="2019" name="Int. J. Syst. Evol. Microbiol.">
        <title>The Global Catalogue of Microorganisms (GCM) 10K type strain sequencing project: providing services to taxonomists for standard genome sequencing and annotation.</title>
        <authorList>
            <consortium name="The Broad Institute Genomics Platform"/>
            <consortium name="The Broad Institute Genome Sequencing Center for Infectious Disease"/>
            <person name="Wu L."/>
            <person name="Ma J."/>
        </authorList>
    </citation>
    <scope>NUCLEOTIDE SEQUENCE [LARGE SCALE GENOMIC DNA]</scope>
    <source>
        <strain evidence="2">CCUG 48884</strain>
    </source>
</reference>
<evidence type="ECO:0000313" key="1">
    <source>
        <dbReference type="EMBL" id="MFD1263721.1"/>
    </source>
</evidence>
<keyword evidence="2" id="KW-1185">Reference proteome</keyword>
<proteinExistence type="predicted"/>